<name>A0A2W5GA97_9SPHI</name>
<reference evidence="2 3" key="1">
    <citation type="submission" date="2017-11" db="EMBL/GenBank/DDBJ databases">
        <title>Infants hospitalized years apart are colonized by the same room-sourced microbial strains.</title>
        <authorList>
            <person name="Brooks B."/>
            <person name="Olm M.R."/>
            <person name="Firek B.A."/>
            <person name="Baker R."/>
            <person name="Thomas B.C."/>
            <person name="Morowitz M.J."/>
            <person name="Banfield J.F."/>
        </authorList>
    </citation>
    <scope>NUCLEOTIDE SEQUENCE [LARGE SCALE GENOMIC DNA]</scope>
    <source>
        <strain evidence="2">S2_009_000_R2_76</strain>
    </source>
</reference>
<dbReference type="Proteomes" id="UP000249645">
    <property type="component" value="Unassembled WGS sequence"/>
</dbReference>
<evidence type="ECO:0000256" key="1">
    <source>
        <dbReference type="SAM" id="Phobius"/>
    </source>
</evidence>
<dbReference type="EMBL" id="QFOI01000699">
    <property type="protein sequence ID" value="PZP39069.1"/>
    <property type="molecule type" value="Genomic_DNA"/>
</dbReference>
<keyword evidence="1" id="KW-0472">Membrane</keyword>
<evidence type="ECO:0000313" key="2">
    <source>
        <dbReference type="EMBL" id="PZP39069.1"/>
    </source>
</evidence>
<comment type="caution">
    <text evidence="2">The sequence shown here is derived from an EMBL/GenBank/DDBJ whole genome shotgun (WGS) entry which is preliminary data.</text>
</comment>
<feature type="transmembrane region" description="Helical" evidence="1">
    <location>
        <begin position="16"/>
        <end position="37"/>
    </location>
</feature>
<gene>
    <name evidence="2" type="ORF">DI598_20245</name>
</gene>
<evidence type="ECO:0008006" key="4">
    <source>
        <dbReference type="Google" id="ProtNLM"/>
    </source>
</evidence>
<dbReference type="AlphaFoldDB" id="A0A2W5GA97"/>
<keyword evidence="1" id="KW-1133">Transmembrane helix</keyword>
<sequence>GIFSYQIKIHSADCRIFITCVGYLIDFVLLFLFSSLRITISDFTWIGEVIMVLWLLTVGVKTNEFLKYF</sequence>
<organism evidence="2 3">
    <name type="scientific">Pseudopedobacter saltans</name>
    <dbReference type="NCBI Taxonomy" id="151895"/>
    <lineage>
        <taxon>Bacteria</taxon>
        <taxon>Pseudomonadati</taxon>
        <taxon>Bacteroidota</taxon>
        <taxon>Sphingobacteriia</taxon>
        <taxon>Sphingobacteriales</taxon>
        <taxon>Sphingobacteriaceae</taxon>
        <taxon>Pseudopedobacter</taxon>
    </lineage>
</organism>
<feature type="transmembrane region" description="Helical" evidence="1">
    <location>
        <begin position="43"/>
        <end position="60"/>
    </location>
</feature>
<protein>
    <recommendedName>
        <fullName evidence="4">DUF4386 domain-containing protein</fullName>
    </recommendedName>
</protein>
<evidence type="ECO:0000313" key="3">
    <source>
        <dbReference type="Proteomes" id="UP000249645"/>
    </source>
</evidence>
<keyword evidence="1" id="KW-0812">Transmembrane</keyword>
<feature type="non-terminal residue" evidence="2">
    <location>
        <position position="1"/>
    </location>
</feature>
<accession>A0A2W5GA97</accession>
<proteinExistence type="predicted"/>